<dbReference type="AlphaFoldDB" id="A0A5E6ML70"/>
<accession>A0A5E6ML70</accession>
<dbReference type="InterPro" id="IPR025591">
    <property type="entry name" value="RloB"/>
</dbReference>
<dbReference type="Pfam" id="PF13707">
    <property type="entry name" value="RloB"/>
    <property type="match status" value="1"/>
</dbReference>
<dbReference type="RefSeq" id="WP_142659914.1">
    <property type="nucleotide sequence ID" value="NZ_CABFVA020000049.1"/>
</dbReference>
<dbReference type="Proteomes" id="UP000334923">
    <property type="component" value="Unassembled WGS sequence"/>
</dbReference>
<organism evidence="1 2">
    <name type="scientific">Methylacidimicrobium tartarophylax</name>
    <dbReference type="NCBI Taxonomy" id="1041768"/>
    <lineage>
        <taxon>Bacteria</taxon>
        <taxon>Pseudomonadati</taxon>
        <taxon>Verrucomicrobiota</taxon>
        <taxon>Methylacidimicrobium</taxon>
    </lineage>
</organism>
<name>A0A5E6ML70_9BACT</name>
<sequence>MKKRSLRRRPSLSRRRKKVIYVGCEGKSEEAYVALLNEFIKEQKLDLWLEADRLNPGAGDPLELVRKASKHVRKEGRNAFAYKVILLDQDRCSQNPQKAKEARELAEKEGILLLWQDPNHEGFLLRHLPGCQDQNPTTAEEAERRLRQKWPEYEKPMARKDLEKRIDWDGVRRAAGKLPCLQSLLEKIGLVRA</sequence>
<evidence type="ECO:0008006" key="3">
    <source>
        <dbReference type="Google" id="ProtNLM"/>
    </source>
</evidence>
<dbReference type="EMBL" id="CABFVA020000049">
    <property type="protein sequence ID" value="VVM06174.1"/>
    <property type="molecule type" value="Genomic_DNA"/>
</dbReference>
<evidence type="ECO:0000313" key="1">
    <source>
        <dbReference type="EMBL" id="VVM06174.1"/>
    </source>
</evidence>
<keyword evidence="2" id="KW-1185">Reference proteome</keyword>
<dbReference type="OrthoDB" id="199633at2"/>
<evidence type="ECO:0000313" key="2">
    <source>
        <dbReference type="Proteomes" id="UP000334923"/>
    </source>
</evidence>
<gene>
    <name evidence="1" type="ORF">MAMT_01024</name>
</gene>
<protein>
    <recommendedName>
        <fullName evidence="3">RloB domain-containing protein</fullName>
    </recommendedName>
</protein>
<proteinExistence type="predicted"/>
<reference evidence="1 2" key="1">
    <citation type="submission" date="2019-09" db="EMBL/GenBank/DDBJ databases">
        <authorList>
            <person name="Cremers G."/>
        </authorList>
    </citation>
    <scope>NUCLEOTIDE SEQUENCE [LARGE SCALE GENOMIC DNA]</scope>
    <source>
        <strain evidence="1">4A</strain>
    </source>
</reference>